<keyword evidence="5" id="KW-0560">Oxidoreductase</keyword>
<dbReference type="InterPro" id="IPR000172">
    <property type="entry name" value="GMC_OxRdtase_N"/>
</dbReference>
<evidence type="ECO:0000256" key="11">
    <source>
        <dbReference type="ARBA" id="ARBA00049645"/>
    </source>
</evidence>
<gene>
    <name evidence="19" type="ORF">D9758_012204</name>
</gene>
<keyword evidence="20" id="KW-1185">Reference proteome</keyword>
<protein>
    <recommendedName>
        <fullName evidence="13">Cholesterol oxidase</fullName>
        <ecNumber evidence="12">1.1.3.6</ecNumber>
        <ecNumber evidence="10">5.3.3.1</ecNumber>
    </recommendedName>
    <alternativeName>
        <fullName evidence="14">Cholesterol isomerase</fullName>
    </alternativeName>
</protein>
<dbReference type="GO" id="GO:0050660">
    <property type="term" value="F:flavin adenine dinucleotide binding"/>
    <property type="evidence" value="ECO:0007669"/>
    <property type="project" value="InterPro"/>
</dbReference>
<keyword evidence="4" id="KW-0274">FAD</keyword>
<dbReference type="Gene3D" id="3.40.50.1820">
    <property type="entry name" value="alpha/beta hydrolase"/>
    <property type="match status" value="1"/>
</dbReference>
<evidence type="ECO:0000256" key="1">
    <source>
        <dbReference type="ARBA" id="ARBA00001974"/>
    </source>
</evidence>
<evidence type="ECO:0000256" key="5">
    <source>
        <dbReference type="ARBA" id="ARBA00023002"/>
    </source>
</evidence>
<evidence type="ECO:0000256" key="8">
    <source>
        <dbReference type="ARBA" id="ARBA00023221"/>
    </source>
</evidence>
<dbReference type="EMBL" id="JAACJM010000170">
    <property type="protein sequence ID" value="KAF5340867.1"/>
    <property type="molecule type" value="Genomic_DNA"/>
</dbReference>
<evidence type="ECO:0000256" key="3">
    <source>
        <dbReference type="ARBA" id="ARBA00022630"/>
    </source>
</evidence>
<dbReference type="EC" id="5.3.3.1" evidence="10"/>
<dbReference type="AlphaFoldDB" id="A0A8H5CHW5"/>
<evidence type="ECO:0000256" key="14">
    <source>
        <dbReference type="ARBA" id="ARBA00049778"/>
    </source>
</evidence>
<evidence type="ECO:0000256" key="7">
    <source>
        <dbReference type="ARBA" id="ARBA00023166"/>
    </source>
</evidence>
<dbReference type="Pfam" id="PF00732">
    <property type="entry name" value="GMC_oxred_N"/>
    <property type="match status" value="1"/>
</dbReference>
<feature type="domain" description="Glucose-methanol-choline oxidoreductase C-terminal" evidence="18">
    <location>
        <begin position="529"/>
        <end position="596"/>
    </location>
</feature>
<feature type="compositionally biased region" description="Basic and acidic residues" evidence="15">
    <location>
        <begin position="16"/>
        <end position="25"/>
    </location>
</feature>
<evidence type="ECO:0000256" key="9">
    <source>
        <dbReference type="ARBA" id="ARBA00023235"/>
    </source>
</evidence>
<evidence type="ECO:0000256" key="12">
    <source>
        <dbReference type="ARBA" id="ARBA00049723"/>
    </source>
</evidence>
<comment type="cofactor">
    <cofactor evidence="1">
        <name>FAD</name>
        <dbReference type="ChEBI" id="CHEBI:57692"/>
    </cofactor>
</comment>
<evidence type="ECO:0000313" key="20">
    <source>
        <dbReference type="Proteomes" id="UP000559256"/>
    </source>
</evidence>
<feature type="domain" description="Glucose-methanol-choline oxidoreductase N-terminal" evidence="16">
    <location>
        <begin position="114"/>
        <end position="350"/>
    </location>
</feature>
<organism evidence="19 20">
    <name type="scientific">Tetrapyrgos nigripes</name>
    <dbReference type="NCBI Taxonomy" id="182062"/>
    <lineage>
        <taxon>Eukaryota</taxon>
        <taxon>Fungi</taxon>
        <taxon>Dikarya</taxon>
        <taxon>Basidiomycota</taxon>
        <taxon>Agaricomycotina</taxon>
        <taxon>Agaricomycetes</taxon>
        <taxon>Agaricomycetidae</taxon>
        <taxon>Agaricales</taxon>
        <taxon>Marasmiineae</taxon>
        <taxon>Marasmiaceae</taxon>
        <taxon>Tetrapyrgos</taxon>
    </lineage>
</organism>
<dbReference type="InterPro" id="IPR029058">
    <property type="entry name" value="AB_hydrolase_fold"/>
</dbReference>
<keyword evidence="6" id="KW-0443">Lipid metabolism</keyword>
<comment type="caution">
    <text evidence="19">The sequence shown here is derived from an EMBL/GenBank/DDBJ whole genome shotgun (WGS) entry which is preliminary data.</text>
</comment>
<evidence type="ECO:0000259" key="18">
    <source>
        <dbReference type="Pfam" id="PF05199"/>
    </source>
</evidence>
<dbReference type="Proteomes" id="UP000559256">
    <property type="component" value="Unassembled WGS sequence"/>
</dbReference>
<dbReference type="GO" id="GO:0016995">
    <property type="term" value="F:cholesterol oxidase activity"/>
    <property type="evidence" value="ECO:0007669"/>
    <property type="project" value="UniProtKB-EC"/>
</dbReference>
<dbReference type="GO" id="GO:0004769">
    <property type="term" value="F:steroid Delta-isomerase activity"/>
    <property type="evidence" value="ECO:0007669"/>
    <property type="project" value="UniProtKB-EC"/>
</dbReference>
<dbReference type="InterPro" id="IPR052542">
    <property type="entry name" value="Cholesterol_Oxidase"/>
</dbReference>
<dbReference type="OrthoDB" id="9974421at2759"/>
<proteinExistence type="predicted"/>
<dbReference type="InterPro" id="IPR036188">
    <property type="entry name" value="FAD/NAD-bd_sf"/>
</dbReference>
<evidence type="ECO:0000256" key="15">
    <source>
        <dbReference type="SAM" id="MobiDB-lite"/>
    </source>
</evidence>
<dbReference type="SUPFAM" id="SSF51905">
    <property type="entry name" value="FAD/NAD(P)-binding domain"/>
    <property type="match status" value="1"/>
</dbReference>
<evidence type="ECO:0000256" key="6">
    <source>
        <dbReference type="ARBA" id="ARBA00023098"/>
    </source>
</evidence>
<dbReference type="GO" id="GO:0008203">
    <property type="term" value="P:cholesterol metabolic process"/>
    <property type="evidence" value="ECO:0007669"/>
    <property type="project" value="UniProtKB-KW"/>
</dbReference>
<evidence type="ECO:0000256" key="4">
    <source>
        <dbReference type="ARBA" id="ARBA00022827"/>
    </source>
</evidence>
<sequence>MAANPTVAAGGMPLESTDRFRDSSDPTKMSKFPRLSRPVPMMRAEYDVVVVGSGYGGGVAASRMARAGKSVAVLEMGKEKWPGEYPSTLAEALPELHVSGNVGVDSGPLKDIAVGKPTGLYNLILGEGQNAFVGKGLGGTSLLNANVFLECDKRTLALSPWPSELRKNTDALDEYYSRAAHMLQPTPYPEDYPPLKKLSVLEKQAEALGYGKNFYRVPQTTFFKNEVNNAGVEMKASTGSGEDCTGVNDGSKGSVLMNYLPDAWNWGAEIFCECEVRHVHPDPNGKGYIVFYAWHADGRDQFEDSFYTELMWVRARELCFLGAGTLGTTEILLRSRAHGLKMSPLVGQKLSGNGDVLTFGYNTDEIVNGIGRENPPADNPPGPTITGVIDNRGPETSPNVLDGYVIEEGAIPAALTPVLQTMLEVLPGKRYPKSYSVKERLRHLSSRVKTRFLGPYATGSSLNRTQTYLIMSHDSNEGILNLENDKPYLQFLGVGRTEHVKVLDEVMTKATGAIGGTFINSPFYAAFNQQEEITVHPLGGAIMSSDGTGVSGVTNHLGQVFTGMETGVYEGLVCVDGAIIPTALGVNPFATITALAERSVDLIALRNGWEIDLATKNGKLDLFNKPTRSFSLTSDTEVAVKAIKSSTGSGVRFTEIMDGHIYIGDDIDDFTVAENAGKAASSSARFYLSVDMYNVENLIKLSDHSSLATGTFSCGALSKDPLLVLRGEVQFFTPLTSVSDAKQLAYKLTLLSTDGQTYLLNGYKNIDSNLSFSVSKTWKATTTLFVTITKPDGSLIGRGKLYISWRNFEDELKSFGNLTNGGLIRNTASQASFLSFFARNVASFFIGPFRKLEYAPPQEDAYSIADVINPRTRIGYLPKPDPIKIATLKAQDGIETTIRVWAPTANADAGKIPILMVPGASVDHQIYALPTIPVNTVDYFTALGHTVYVLTPRFGITPTVKMSSTPADAAQDVLAAMEFVRKEEGGRKFYALVHCQGAVATCAGMLNGLIPVDWMAGMTVSQVFIRHKFGAVNQITGGTTLLPKVYRAIFGPWYPVITPHTLGQTLLDQVLRLYPVGSSEEICSSTVCHRLSLTFGRLWTHSNLNRATHSQLENFLTGLHMDFITNLLLMGEATRILDAQGKDTLLNDENLGRFKGLPISLISGGKNVVYDPVTTSMCYDDLRRRFPGQEELYRRTVIPGYGHLDNWMGKEAWRDVYPVVKEHLEWCVEREG</sequence>
<dbReference type="SUPFAM" id="SSF53474">
    <property type="entry name" value="alpha/beta-Hydrolases"/>
    <property type="match status" value="1"/>
</dbReference>
<dbReference type="Pfam" id="PF05199">
    <property type="entry name" value="GMC_oxred_C"/>
    <property type="match status" value="1"/>
</dbReference>
<keyword evidence="7" id="KW-1207">Sterol metabolism</keyword>
<feature type="region of interest" description="Disordered" evidence="15">
    <location>
        <begin position="1"/>
        <end position="34"/>
    </location>
</feature>
<keyword evidence="8" id="KW-0753">Steroid metabolism</keyword>
<reference evidence="19 20" key="1">
    <citation type="journal article" date="2020" name="ISME J.">
        <title>Uncovering the hidden diversity of litter-decomposition mechanisms in mushroom-forming fungi.</title>
        <authorList>
            <person name="Floudas D."/>
            <person name="Bentzer J."/>
            <person name="Ahren D."/>
            <person name="Johansson T."/>
            <person name="Persson P."/>
            <person name="Tunlid A."/>
        </authorList>
    </citation>
    <scope>NUCLEOTIDE SEQUENCE [LARGE SCALE GENOMIC DNA]</scope>
    <source>
        <strain evidence="19 20">CBS 291.85</strain>
    </source>
</reference>
<evidence type="ECO:0000313" key="19">
    <source>
        <dbReference type="EMBL" id="KAF5340867.1"/>
    </source>
</evidence>
<comment type="pathway">
    <text evidence="11">Steroid metabolism; cholesterol degradation.</text>
</comment>
<feature type="region of interest" description="Disordered" evidence="15">
    <location>
        <begin position="372"/>
        <end position="394"/>
    </location>
</feature>
<dbReference type="InterPro" id="IPR003953">
    <property type="entry name" value="FAD-dep_OxRdtase_2_FAD-bd"/>
</dbReference>
<evidence type="ECO:0000256" key="10">
    <source>
        <dbReference type="ARBA" id="ARBA00038856"/>
    </source>
</evidence>
<evidence type="ECO:0000259" key="16">
    <source>
        <dbReference type="Pfam" id="PF00732"/>
    </source>
</evidence>
<accession>A0A8H5CHW5</accession>
<keyword evidence="9" id="KW-0413">Isomerase</keyword>
<keyword evidence="3" id="KW-0285">Flavoprotein</keyword>
<evidence type="ECO:0000259" key="17">
    <source>
        <dbReference type="Pfam" id="PF00890"/>
    </source>
</evidence>
<dbReference type="EC" id="1.1.3.6" evidence="12"/>
<evidence type="ECO:0000256" key="13">
    <source>
        <dbReference type="ARBA" id="ARBA00049744"/>
    </source>
</evidence>
<dbReference type="PANTHER" id="PTHR47470">
    <property type="entry name" value="CHOLESTEROL OXIDASE"/>
    <property type="match status" value="1"/>
</dbReference>
<dbReference type="InterPro" id="IPR007867">
    <property type="entry name" value="GMC_OxRtase_C"/>
</dbReference>
<keyword evidence="2" id="KW-0153">Cholesterol metabolism</keyword>
<evidence type="ECO:0000256" key="2">
    <source>
        <dbReference type="ARBA" id="ARBA00022548"/>
    </source>
</evidence>
<dbReference type="Pfam" id="PF00890">
    <property type="entry name" value="FAD_binding_2"/>
    <property type="match status" value="1"/>
</dbReference>
<feature type="domain" description="FAD-dependent oxidoreductase 2 FAD-binding" evidence="17">
    <location>
        <begin position="47"/>
        <end position="79"/>
    </location>
</feature>
<dbReference type="Gene3D" id="3.50.50.60">
    <property type="entry name" value="FAD/NAD(P)-binding domain"/>
    <property type="match status" value="3"/>
</dbReference>
<dbReference type="PANTHER" id="PTHR47470:SF1">
    <property type="entry name" value="FAD-DEPENDENT OXIDOREDUCTASE 2 FAD BINDING DOMAIN-CONTAINING PROTEIN"/>
    <property type="match status" value="1"/>
</dbReference>
<name>A0A8H5CHW5_9AGAR</name>